<feature type="domain" description="HTH cro/C1-type" evidence="1">
    <location>
        <begin position="27"/>
        <end position="69"/>
    </location>
</feature>
<dbReference type="SUPFAM" id="SSF47413">
    <property type="entry name" value="lambda repressor-like DNA-binding domains"/>
    <property type="match status" value="1"/>
</dbReference>
<sequence length="331" mass="37813">MSETPNIQASFLGQIRLKLPANIAFAEELADLLNISRDSAYRRIRGETLLSIEEVTLLSNKFGISLDALLAQTSETVMFHVRQVSTTGFTFEKYLESIKGNLETINSFPDKELVYCAKDIPIFYYFPYPELAAFKMFFWMKTVLRYPELENKKFSSSHVSGVLKGIGDKIWSLYSKIPSTEIWSDETIIVVIKQLQFYLECGLFEDSKSYKVILGQLNDMIGNIRHFAEVGSKSTKPGEQGGAFSLYKNEILIADNSIFFKMSDKRVAFLTYNTFNILSTSDPSFCRSTEDHLANLINKSSLISSSAEKERSKFFNRMEKEIRLAEEHLEE</sequence>
<evidence type="ECO:0000259" key="1">
    <source>
        <dbReference type="PROSITE" id="PS50943"/>
    </source>
</evidence>
<protein>
    <submittedName>
        <fullName evidence="2">Helix-turn-helix transcriptional regulator</fullName>
    </submittedName>
</protein>
<dbReference type="InterPro" id="IPR010982">
    <property type="entry name" value="Lambda_DNA-bd_dom_sf"/>
</dbReference>
<dbReference type="Pfam" id="PF01381">
    <property type="entry name" value="HTH_3"/>
    <property type="match status" value="1"/>
</dbReference>
<evidence type="ECO:0000313" key="2">
    <source>
        <dbReference type="EMBL" id="WOK07093.1"/>
    </source>
</evidence>
<dbReference type="Proteomes" id="UP001302349">
    <property type="component" value="Chromosome"/>
</dbReference>
<name>A0ABZ0IPX8_9BACT</name>
<organism evidence="2 3">
    <name type="scientific">Imperialibacter roseus</name>
    <dbReference type="NCBI Taxonomy" id="1324217"/>
    <lineage>
        <taxon>Bacteria</taxon>
        <taxon>Pseudomonadati</taxon>
        <taxon>Bacteroidota</taxon>
        <taxon>Cytophagia</taxon>
        <taxon>Cytophagales</taxon>
        <taxon>Flammeovirgaceae</taxon>
        <taxon>Imperialibacter</taxon>
    </lineage>
</organism>
<dbReference type="RefSeq" id="WP_317489780.1">
    <property type="nucleotide sequence ID" value="NZ_CP136051.1"/>
</dbReference>
<evidence type="ECO:0000313" key="3">
    <source>
        <dbReference type="Proteomes" id="UP001302349"/>
    </source>
</evidence>
<dbReference type="PROSITE" id="PS50943">
    <property type="entry name" value="HTH_CROC1"/>
    <property type="match status" value="1"/>
</dbReference>
<gene>
    <name evidence="2" type="ORF">RT717_00470</name>
</gene>
<dbReference type="Gene3D" id="1.10.260.40">
    <property type="entry name" value="lambda repressor-like DNA-binding domains"/>
    <property type="match status" value="1"/>
</dbReference>
<dbReference type="CDD" id="cd00093">
    <property type="entry name" value="HTH_XRE"/>
    <property type="match status" value="1"/>
</dbReference>
<dbReference type="InterPro" id="IPR001387">
    <property type="entry name" value="Cro/C1-type_HTH"/>
</dbReference>
<keyword evidence="3" id="KW-1185">Reference proteome</keyword>
<accession>A0ABZ0IPX8</accession>
<dbReference type="EMBL" id="CP136051">
    <property type="protein sequence ID" value="WOK07093.1"/>
    <property type="molecule type" value="Genomic_DNA"/>
</dbReference>
<reference evidence="2 3" key="1">
    <citation type="journal article" date="2023" name="Microbiol. Resour. Announc.">
        <title>Complete Genome Sequence of Imperialibacter roseus strain P4T.</title>
        <authorList>
            <person name="Tizabi D.R."/>
            <person name="Bachvaroff T."/>
            <person name="Hill R.T."/>
        </authorList>
    </citation>
    <scope>NUCLEOTIDE SEQUENCE [LARGE SCALE GENOMIC DNA]</scope>
    <source>
        <strain evidence="2 3">P4T</strain>
    </source>
</reference>
<proteinExistence type="predicted"/>